<feature type="domain" description="Fungal kinase associated-1" evidence="9">
    <location>
        <begin position="86"/>
        <end position="203"/>
    </location>
</feature>
<evidence type="ECO:0000256" key="6">
    <source>
        <dbReference type="ARBA" id="ARBA00047899"/>
    </source>
</evidence>
<keyword evidence="4" id="KW-0808">Transferase</keyword>
<comment type="catalytic activity">
    <reaction evidence="6">
        <text>L-threonyl-[protein] + ATP = O-phospho-L-threonyl-[protein] + ADP + H(+)</text>
        <dbReference type="Rhea" id="RHEA:46608"/>
        <dbReference type="Rhea" id="RHEA-COMP:11060"/>
        <dbReference type="Rhea" id="RHEA-COMP:11605"/>
        <dbReference type="ChEBI" id="CHEBI:15378"/>
        <dbReference type="ChEBI" id="CHEBI:30013"/>
        <dbReference type="ChEBI" id="CHEBI:30616"/>
        <dbReference type="ChEBI" id="CHEBI:61977"/>
        <dbReference type="ChEBI" id="CHEBI:456216"/>
        <dbReference type="EC" id="2.7.11.1"/>
    </reaction>
</comment>
<comment type="catalytic activity">
    <reaction evidence="7">
        <text>L-seryl-[protein] + ATP = O-phospho-L-seryl-[protein] + ADP + H(+)</text>
        <dbReference type="Rhea" id="RHEA:17989"/>
        <dbReference type="Rhea" id="RHEA-COMP:9863"/>
        <dbReference type="Rhea" id="RHEA-COMP:11604"/>
        <dbReference type="ChEBI" id="CHEBI:15378"/>
        <dbReference type="ChEBI" id="CHEBI:29999"/>
        <dbReference type="ChEBI" id="CHEBI:30616"/>
        <dbReference type="ChEBI" id="CHEBI:83421"/>
        <dbReference type="ChEBI" id="CHEBI:456216"/>
        <dbReference type="EC" id="2.7.11.1"/>
    </reaction>
</comment>
<keyword evidence="5" id="KW-0418">Kinase</keyword>
<evidence type="ECO:0000256" key="7">
    <source>
        <dbReference type="ARBA" id="ARBA00048679"/>
    </source>
</evidence>
<evidence type="ECO:0000256" key="1">
    <source>
        <dbReference type="ARBA" id="ARBA00012513"/>
    </source>
</evidence>
<dbReference type="AlphaFoldDB" id="A0A099NSQ0"/>
<dbReference type="GO" id="GO:0004674">
    <property type="term" value="F:protein serine/threonine kinase activity"/>
    <property type="evidence" value="ECO:0007669"/>
    <property type="project" value="UniProtKB-KW"/>
</dbReference>
<dbReference type="InterPro" id="IPR043024">
    <property type="entry name" value="KA1_sf_fungal"/>
</dbReference>
<keyword evidence="2" id="KW-0723">Serine/threonine-protein kinase</keyword>
<evidence type="ECO:0000256" key="8">
    <source>
        <dbReference type="SAM" id="MobiDB-lite"/>
    </source>
</evidence>
<evidence type="ECO:0000313" key="11">
    <source>
        <dbReference type="Proteomes" id="UP000029867"/>
    </source>
</evidence>
<proteinExistence type="predicted"/>
<evidence type="ECO:0000256" key="3">
    <source>
        <dbReference type="ARBA" id="ARBA00022553"/>
    </source>
</evidence>
<evidence type="ECO:0000259" key="9">
    <source>
        <dbReference type="Pfam" id="PF16797"/>
    </source>
</evidence>
<feature type="non-terminal residue" evidence="10">
    <location>
        <position position="1"/>
    </location>
</feature>
<dbReference type="Gene3D" id="3.30.310.220">
    <property type="entry name" value="Fungal kinase associated-1 domain"/>
    <property type="match status" value="1"/>
</dbReference>
<dbReference type="EMBL" id="JQFK01001154">
    <property type="protein sequence ID" value="KGK34917.1"/>
    <property type="molecule type" value="Genomic_DNA"/>
</dbReference>
<name>A0A099NSQ0_PICKU</name>
<organism evidence="10 11">
    <name type="scientific">Pichia kudriavzevii</name>
    <name type="common">Yeast</name>
    <name type="synonym">Issatchenkia orientalis</name>
    <dbReference type="NCBI Taxonomy" id="4909"/>
    <lineage>
        <taxon>Eukaryota</taxon>
        <taxon>Fungi</taxon>
        <taxon>Dikarya</taxon>
        <taxon>Ascomycota</taxon>
        <taxon>Saccharomycotina</taxon>
        <taxon>Pichiomycetes</taxon>
        <taxon>Pichiales</taxon>
        <taxon>Pichiaceae</taxon>
        <taxon>Pichia</taxon>
    </lineage>
</organism>
<feature type="compositionally biased region" description="Polar residues" evidence="8">
    <location>
        <begin position="37"/>
        <end position="60"/>
    </location>
</feature>
<dbReference type="EC" id="2.7.11.1" evidence="1"/>
<dbReference type="InterPro" id="IPR031850">
    <property type="entry name" value="Fungal_KA1_dom"/>
</dbReference>
<accession>A0A099NSQ0</accession>
<evidence type="ECO:0000256" key="2">
    <source>
        <dbReference type="ARBA" id="ARBA00022527"/>
    </source>
</evidence>
<keyword evidence="3" id="KW-0597">Phosphoprotein</keyword>
<dbReference type="Pfam" id="PF16797">
    <property type="entry name" value="Fungal_KA1"/>
    <property type="match status" value="1"/>
</dbReference>
<evidence type="ECO:0000256" key="4">
    <source>
        <dbReference type="ARBA" id="ARBA00022679"/>
    </source>
</evidence>
<dbReference type="Proteomes" id="UP000029867">
    <property type="component" value="Unassembled WGS sequence"/>
</dbReference>
<evidence type="ECO:0000256" key="5">
    <source>
        <dbReference type="ARBA" id="ARBA00022777"/>
    </source>
</evidence>
<reference evidence="11" key="1">
    <citation type="journal article" date="2014" name="Microb. Cell Fact.">
        <title>Exploiting Issatchenkia orientalis SD108 for succinic acid production.</title>
        <authorList>
            <person name="Xiao H."/>
            <person name="Shao Z."/>
            <person name="Jiang Y."/>
            <person name="Dole S."/>
            <person name="Zhao H."/>
        </authorList>
    </citation>
    <scope>NUCLEOTIDE SEQUENCE [LARGE SCALE GENOMIC DNA]</scope>
    <source>
        <strain evidence="11">SD108</strain>
    </source>
</reference>
<sequence length="204" mass="23048">TKSHETFETIQNALRESKQEFDDDLVNENVHQEQPQKVESIQVPKQRQPLSTKPQNNINEQPMKPQRKGSVFNKLVPVENNKERKSSFSKAIKSLFSGSLSPPESIETTLSVEDSFEAIKTLLVGWKHYGIGRLDIDSQRRTLKGEISKNNTMNVKSCKFVCTSSRSQSGTSRINFIHEKGSSKSFARLVSEVKRILAQESVLA</sequence>
<dbReference type="VEuPathDB" id="FungiDB:C5L36_0A09770"/>
<comment type="caution">
    <text evidence="10">The sequence shown here is derived from an EMBL/GenBank/DDBJ whole genome shotgun (WGS) entry which is preliminary data.</text>
</comment>
<protein>
    <recommendedName>
        <fullName evidence="1">non-specific serine/threonine protein kinase</fullName>
        <ecNumber evidence="1">2.7.11.1</ecNumber>
    </recommendedName>
</protein>
<gene>
    <name evidence="10" type="ORF">JL09_g5934</name>
</gene>
<feature type="region of interest" description="Disordered" evidence="8">
    <location>
        <begin position="14"/>
        <end position="65"/>
    </location>
</feature>
<dbReference type="HOGENOM" id="CLU_1346033_0_0_1"/>
<evidence type="ECO:0000313" key="10">
    <source>
        <dbReference type="EMBL" id="KGK34917.1"/>
    </source>
</evidence>